<keyword evidence="4" id="KW-0067">ATP-binding</keyword>
<dbReference type="PANTHER" id="PTHR11042:SF190">
    <property type="entry name" value="MITOSIS INHIBITOR PROTEIN KINASE MIK1"/>
    <property type="match status" value="1"/>
</dbReference>
<name>A0A9P8ES72_AURME</name>
<feature type="region of interest" description="Disordered" evidence="6">
    <location>
        <begin position="345"/>
        <end position="391"/>
    </location>
</feature>
<dbReference type="Proteomes" id="UP000779574">
    <property type="component" value="Unassembled WGS sequence"/>
</dbReference>
<dbReference type="InterPro" id="IPR050339">
    <property type="entry name" value="CC_SR_Kinase"/>
</dbReference>
<comment type="caution">
    <text evidence="8">The sequence shown here is derived from an EMBL/GenBank/DDBJ whole genome shotgun (WGS) entry which is preliminary data.</text>
</comment>
<dbReference type="GO" id="GO:0004672">
    <property type="term" value="F:protein kinase activity"/>
    <property type="evidence" value="ECO:0007669"/>
    <property type="project" value="InterPro"/>
</dbReference>
<accession>A0A9P8ES72</accession>
<dbReference type="GO" id="GO:0005634">
    <property type="term" value="C:nucleus"/>
    <property type="evidence" value="ECO:0007669"/>
    <property type="project" value="TreeGrafter"/>
</dbReference>
<evidence type="ECO:0000256" key="1">
    <source>
        <dbReference type="ARBA" id="ARBA00022679"/>
    </source>
</evidence>
<dbReference type="SUPFAM" id="SSF56112">
    <property type="entry name" value="Protein kinase-like (PK-like)"/>
    <property type="match status" value="1"/>
</dbReference>
<feature type="compositionally biased region" description="Polar residues" evidence="6">
    <location>
        <begin position="464"/>
        <end position="484"/>
    </location>
</feature>
<feature type="compositionally biased region" description="Basic and acidic residues" evidence="6">
    <location>
        <begin position="345"/>
        <end position="354"/>
    </location>
</feature>
<feature type="region of interest" description="Disordered" evidence="6">
    <location>
        <begin position="403"/>
        <end position="433"/>
    </location>
</feature>
<dbReference type="InterPro" id="IPR008271">
    <property type="entry name" value="Ser/Thr_kinase_AS"/>
</dbReference>
<keyword evidence="2" id="KW-0547">Nucleotide-binding</keyword>
<evidence type="ECO:0000256" key="6">
    <source>
        <dbReference type="SAM" id="MobiDB-lite"/>
    </source>
</evidence>
<organism evidence="8 9">
    <name type="scientific">Aureobasidium melanogenum</name>
    <name type="common">Aureobasidium pullulans var. melanogenum</name>
    <dbReference type="NCBI Taxonomy" id="46634"/>
    <lineage>
        <taxon>Eukaryota</taxon>
        <taxon>Fungi</taxon>
        <taxon>Dikarya</taxon>
        <taxon>Ascomycota</taxon>
        <taxon>Pezizomycotina</taxon>
        <taxon>Dothideomycetes</taxon>
        <taxon>Dothideomycetidae</taxon>
        <taxon>Dothideales</taxon>
        <taxon>Saccotheciaceae</taxon>
        <taxon>Aureobasidium</taxon>
    </lineage>
</organism>
<feature type="compositionally biased region" description="Low complexity" evidence="6">
    <location>
        <begin position="405"/>
        <end position="433"/>
    </location>
</feature>
<dbReference type="EMBL" id="JAHFXF010000076">
    <property type="protein sequence ID" value="KAG9697479.1"/>
    <property type="molecule type" value="Genomic_DNA"/>
</dbReference>
<feature type="non-terminal residue" evidence="8">
    <location>
        <position position="560"/>
    </location>
</feature>
<dbReference type="GO" id="GO:0005737">
    <property type="term" value="C:cytoplasm"/>
    <property type="evidence" value="ECO:0007669"/>
    <property type="project" value="TreeGrafter"/>
</dbReference>
<reference evidence="8" key="1">
    <citation type="journal article" date="2021" name="J Fungi (Basel)">
        <title>Virulence traits and population genomics of the black yeast Aureobasidium melanogenum.</title>
        <authorList>
            <person name="Cernosa A."/>
            <person name="Sun X."/>
            <person name="Gostincar C."/>
            <person name="Fang C."/>
            <person name="Gunde-Cimerman N."/>
            <person name="Song Z."/>
        </authorList>
    </citation>
    <scope>NUCLEOTIDE SEQUENCE</scope>
    <source>
        <strain evidence="8">EXF-9911</strain>
    </source>
</reference>
<evidence type="ECO:0000259" key="7">
    <source>
        <dbReference type="PROSITE" id="PS50011"/>
    </source>
</evidence>
<keyword evidence="3 8" id="KW-0418">Kinase</keyword>
<evidence type="ECO:0000313" key="8">
    <source>
        <dbReference type="EMBL" id="KAG9697479.1"/>
    </source>
</evidence>
<evidence type="ECO:0000256" key="2">
    <source>
        <dbReference type="ARBA" id="ARBA00022741"/>
    </source>
</evidence>
<dbReference type="SMART" id="SM00220">
    <property type="entry name" value="S_TKc"/>
    <property type="match status" value="1"/>
</dbReference>
<evidence type="ECO:0000313" key="9">
    <source>
        <dbReference type="Proteomes" id="UP000779574"/>
    </source>
</evidence>
<reference evidence="8" key="2">
    <citation type="submission" date="2021-08" db="EMBL/GenBank/DDBJ databases">
        <authorList>
            <person name="Gostincar C."/>
            <person name="Sun X."/>
            <person name="Song Z."/>
            <person name="Gunde-Cimerman N."/>
        </authorList>
    </citation>
    <scope>NUCLEOTIDE SEQUENCE</scope>
    <source>
        <strain evidence="8">EXF-9911</strain>
    </source>
</reference>
<gene>
    <name evidence="8" type="ORF">KCU76_g2992</name>
</gene>
<proteinExistence type="inferred from homology"/>
<feature type="domain" description="Protein kinase" evidence="7">
    <location>
        <begin position="16"/>
        <end position="316"/>
    </location>
</feature>
<dbReference type="InterPro" id="IPR011009">
    <property type="entry name" value="Kinase-like_dom_sf"/>
</dbReference>
<evidence type="ECO:0000256" key="3">
    <source>
        <dbReference type="ARBA" id="ARBA00022777"/>
    </source>
</evidence>
<dbReference type="Pfam" id="PF00069">
    <property type="entry name" value="Pkinase"/>
    <property type="match status" value="1"/>
</dbReference>
<evidence type="ECO:0000256" key="4">
    <source>
        <dbReference type="ARBA" id="ARBA00022840"/>
    </source>
</evidence>
<feature type="compositionally biased region" description="Polar residues" evidence="6">
    <location>
        <begin position="537"/>
        <end position="560"/>
    </location>
</feature>
<comment type="similarity">
    <text evidence="5">Belongs to the protein kinase superfamily. Ser/Thr protein kinase family. GCN2 subfamily.</text>
</comment>
<dbReference type="GO" id="GO:0005524">
    <property type="term" value="F:ATP binding"/>
    <property type="evidence" value="ECO:0007669"/>
    <property type="project" value="UniProtKB-KW"/>
</dbReference>
<feature type="compositionally biased region" description="Basic and acidic residues" evidence="6">
    <location>
        <begin position="371"/>
        <end position="391"/>
    </location>
</feature>
<dbReference type="OrthoDB" id="5979581at2759"/>
<protein>
    <submittedName>
        <fullName evidence="8">Kinase-like protein</fullName>
    </submittedName>
</protein>
<feature type="compositionally biased region" description="Low complexity" evidence="6">
    <location>
        <begin position="517"/>
        <end position="528"/>
    </location>
</feature>
<dbReference type="Gene3D" id="1.10.510.10">
    <property type="entry name" value="Transferase(Phosphotransferase) domain 1"/>
    <property type="match status" value="1"/>
</dbReference>
<dbReference type="AlphaFoldDB" id="A0A9P8ES72"/>
<evidence type="ECO:0000256" key="5">
    <source>
        <dbReference type="ARBA" id="ARBA00037982"/>
    </source>
</evidence>
<sequence length="560" mass="61676">MLSEGARLIGESGKSYLAVSPLGQSNVWTAVEQSNDPKKPLQVVVIKEPGEVDTQPGWPSFQNEMVMHEVFKDSPAIRQQIDRIPPTTTGGPPMIVLEITETTLWTARTKRPMSLAEIKTVAKDVLIGLRDVHAAGLVYADLKPQNIMVDGFNAESEEKDDHLKAKLGDLGLVMEPMNGKVQPITYRAPEVYLKGDITSRVDVWGWALIYCHLLEARTRFSKTGLYDDLETKTGGMAEREEAVKKALMNDYKLQNDPVYGNVPLPPNDPSKHKGDQWELLRQRGLEDGEVDFLRWVLKADPYQRPTVTQILESGWLDKTAEEVAAGFTPPEFEHLEYDPKRATPDEVAAQERQEATNNQQDQGHYFYQPQRETRPVMTEKRFHSAEDEVPVKKMYVPDDSLTAPAEQQQAGSASAATSTQSVQTSSSAAQPTTFKSVETSSTFQPTPFKDVGSFVQDTAAPVTFGSNGSSQSAMAGTSFKSMDTTESKPIASPFASSTESKIAPTESTESKILPTESTDTSATSDASAPVQFKDVTESIQSTTKRPPLNTNNTGTFLSYR</sequence>
<dbReference type="PROSITE" id="PS50011">
    <property type="entry name" value="PROTEIN_KINASE_DOM"/>
    <property type="match status" value="1"/>
</dbReference>
<dbReference type="InterPro" id="IPR000719">
    <property type="entry name" value="Prot_kinase_dom"/>
</dbReference>
<keyword evidence="1" id="KW-0808">Transferase</keyword>
<dbReference type="PANTHER" id="PTHR11042">
    <property type="entry name" value="EUKARYOTIC TRANSLATION INITIATION FACTOR 2-ALPHA KINASE EIF2-ALPHA KINASE -RELATED"/>
    <property type="match status" value="1"/>
</dbReference>
<dbReference type="PROSITE" id="PS00108">
    <property type="entry name" value="PROTEIN_KINASE_ST"/>
    <property type="match status" value="1"/>
</dbReference>
<feature type="region of interest" description="Disordered" evidence="6">
    <location>
        <begin position="463"/>
        <end position="560"/>
    </location>
</feature>